<dbReference type="GO" id="GO:0005634">
    <property type="term" value="C:nucleus"/>
    <property type="evidence" value="ECO:0007669"/>
    <property type="project" value="TreeGrafter"/>
</dbReference>
<sequence>MAPEAASGPSTARSAFSATAQILATKSSEHPGSSSGKGALRRKGSKIVSQIKKRSSLSVENAQAAQKALKYKRQGRQLVRLTPSMVKASAGVGVIKRRRQASISGQAPRKIPAQCLLYSRTGKCEAARRGQCALSHDPKKIVICGRWLRGTCSRSDCPLQHCIQPHLLPVCTFFLQGMCSNEDCPYLHVNLDPAAPVCRNFVRGYCPRGALCPHKHLTPKMVRDLRASKSFNIGCLASGKKAPSLPSQPQPSSALASLNSDLMKPAFLRDLDDEPLDTEALCFTLGA</sequence>
<keyword evidence="1" id="KW-0862">Zinc</keyword>
<feature type="zinc finger region" description="C3H1-type" evidence="1">
    <location>
        <begin position="170"/>
        <end position="191"/>
    </location>
</feature>
<dbReference type="Gene3D" id="4.10.1000.10">
    <property type="entry name" value="Zinc finger, CCCH-type"/>
    <property type="match status" value="1"/>
</dbReference>
<proteinExistence type="predicted"/>
<reference evidence="4 5" key="1">
    <citation type="journal article" date="2024" name="Nat. Commun.">
        <title>Phylogenomics reveals the evolutionary origins of lichenization in chlorophyte algae.</title>
        <authorList>
            <person name="Puginier C."/>
            <person name="Libourel C."/>
            <person name="Otte J."/>
            <person name="Skaloud P."/>
            <person name="Haon M."/>
            <person name="Grisel S."/>
            <person name="Petersen M."/>
            <person name="Berrin J.G."/>
            <person name="Delaux P.M."/>
            <person name="Dal Grande F."/>
            <person name="Keller J."/>
        </authorList>
    </citation>
    <scope>NUCLEOTIDE SEQUENCE [LARGE SCALE GENOMIC DNA]</scope>
    <source>
        <strain evidence="4 5">SAG 2523</strain>
    </source>
</reference>
<evidence type="ECO:0000259" key="3">
    <source>
        <dbReference type="PROSITE" id="PS50103"/>
    </source>
</evidence>
<comment type="caution">
    <text evidence="4">The sequence shown here is derived from an EMBL/GenBank/DDBJ whole genome shotgun (WGS) entry which is preliminary data.</text>
</comment>
<protein>
    <recommendedName>
        <fullName evidence="3">C3H1-type domain-containing protein</fullName>
    </recommendedName>
</protein>
<feature type="domain" description="C3H1-type" evidence="3">
    <location>
        <begin position="170"/>
        <end position="191"/>
    </location>
</feature>
<feature type="zinc finger region" description="C3H1-type" evidence="1">
    <location>
        <begin position="138"/>
        <end position="164"/>
    </location>
</feature>
<keyword evidence="5" id="KW-1185">Reference proteome</keyword>
<dbReference type="Pfam" id="PF00642">
    <property type="entry name" value="zf-CCCH"/>
    <property type="match status" value="1"/>
</dbReference>
<accession>A0AAW1SM85</accession>
<feature type="compositionally biased region" description="Polar residues" evidence="2">
    <location>
        <begin position="8"/>
        <end position="36"/>
    </location>
</feature>
<evidence type="ECO:0000313" key="5">
    <source>
        <dbReference type="Proteomes" id="UP001485043"/>
    </source>
</evidence>
<evidence type="ECO:0000313" key="4">
    <source>
        <dbReference type="EMBL" id="KAK9848567.1"/>
    </source>
</evidence>
<name>A0AAW1SM85_9CHLO</name>
<evidence type="ECO:0000256" key="2">
    <source>
        <dbReference type="SAM" id="MobiDB-lite"/>
    </source>
</evidence>
<dbReference type="PANTHER" id="PTHR46156">
    <property type="entry name" value="CCCH ZINGC FINGER"/>
    <property type="match status" value="1"/>
</dbReference>
<dbReference type="SMART" id="SM00356">
    <property type="entry name" value="ZnF_C3H1"/>
    <property type="match status" value="3"/>
</dbReference>
<evidence type="ECO:0000256" key="1">
    <source>
        <dbReference type="PROSITE-ProRule" id="PRU00723"/>
    </source>
</evidence>
<dbReference type="AlphaFoldDB" id="A0AAW1SM85"/>
<dbReference type="InterPro" id="IPR000571">
    <property type="entry name" value="Znf_CCCH"/>
</dbReference>
<dbReference type="PANTHER" id="PTHR46156:SF1">
    <property type="entry name" value="ZINC FINGER CCCH DOMAIN-CONTAINING PROTEIN 3"/>
    <property type="match status" value="1"/>
</dbReference>
<dbReference type="EMBL" id="JALJOV010001391">
    <property type="protein sequence ID" value="KAK9848567.1"/>
    <property type="molecule type" value="Genomic_DNA"/>
</dbReference>
<dbReference type="GO" id="GO:0008270">
    <property type="term" value="F:zinc ion binding"/>
    <property type="evidence" value="ECO:0007669"/>
    <property type="project" value="UniProtKB-KW"/>
</dbReference>
<feature type="region of interest" description="Disordered" evidence="2">
    <location>
        <begin position="1"/>
        <end position="46"/>
    </location>
</feature>
<feature type="zinc finger region" description="C3H1-type" evidence="1">
    <location>
        <begin position="192"/>
        <end position="219"/>
    </location>
</feature>
<keyword evidence="1" id="KW-0479">Metal-binding</keyword>
<gene>
    <name evidence="4" type="ORF">WJX84_009498</name>
</gene>
<feature type="domain" description="C3H1-type" evidence="3">
    <location>
        <begin position="138"/>
        <end position="164"/>
    </location>
</feature>
<keyword evidence="1" id="KW-0863">Zinc-finger</keyword>
<feature type="domain" description="C3H1-type" evidence="3">
    <location>
        <begin position="192"/>
        <end position="219"/>
    </location>
</feature>
<dbReference type="Proteomes" id="UP001485043">
    <property type="component" value="Unassembled WGS sequence"/>
</dbReference>
<organism evidence="4 5">
    <name type="scientific">Apatococcus fuscideae</name>
    <dbReference type="NCBI Taxonomy" id="2026836"/>
    <lineage>
        <taxon>Eukaryota</taxon>
        <taxon>Viridiplantae</taxon>
        <taxon>Chlorophyta</taxon>
        <taxon>core chlorophytes</taxon>
        <taxon>Trebouxiophyceae</taxon>
        <taxon>Chlorellales</taxon>
        <taxon>Chlorellaceae</taxon>
        <taxon>Apatococcus</taxon>
    </lineage>
</organism>
<dbReference type="PROSITE" id="PS50103">
    <property type="entry name" value="ZF_C3H1"/>
    <property type="match status" value="3"/>
</dbReference>